<protein>
    <recommendedName>
        <fullName evidence="7">Aspartate carbamoyltransferase</fullName>
        <ecNumber evidence="7">2.1.3.2</ecNumber>
    </recommendedName>
    <alternativeName>
        <fullName evidence="7">Aspartate transcarbamylase</fullName>
        <shortName evidence="7">ATCase</shortName>
    </alternativeName>
</protein>
<dbReference type="EMBL" id="JACSQZ010000035">
    <property type="protein sequence ID" value="MBD7915505.1"/>
    <property type="molecule type" value="Genomic_DNA"/>
</dbReference>
<dbReference type="Pfam" id="PF02729">
    <property type="entry name" value="OTCace_N"/>
    <property type="match status" value="1"/>
</dbReference>
<feature type="binding site" evidence="7">
    <location>
        <position position="132"/>
    </location>
    <ligand>
        <name>carbamoyl phosphate</name>
        <dbReference type="ChEBI" id="CHEBI:58228"/>
    </ligand>
</feature>
<evidence type="ECO:0000256" key="7">
    <source>
        <dbReference type="HAMAP-Rule" id="MF_00001"/>
    </source>
</evidence>
<keyword evidence="11" id="KW-1185">Reference proteome</keyword>
<feature type="binding site" evidence="7">
    <location>
        <position position="83"/>
    </location>
    <ligand>
        <name>L-aspartate</name>
        <dbReference type="ChEBI" id="CHEBI:29991"/>
    </ligand>
</feature>
<keyword evidence="3 7" id="KW-0808">Transferase</keyword>
<evidence type="ECO:0000256" key="6">
    <source>
        <dbReference type="ARBA" id="ARBA00048859"/>
    </source>
</evidence>
<evidence type="ECO:0000256" key="2">
    <source>
        <dbReference type="ARBA" id="ARBA00008896"/>
    </source>
</evidence>
<proteinExistence type="inferred from homology"/>
<reference evidence="10 11" key="1">
    <citation type="submission" date="2020-08" db="EMBL/GenBank/DDBJ databases">
        <title>A Genomic Blueprint of the Chicken Gut Microbiome.</title>
        <authorList>
            <person name="Gilroy R."/>
            <person name="Ravi A."/>
            <person name="Getino M."/>
            <person name="Pursley I."/>
            <person name="Horton D.L."/>
            <person name="Alikhan N.-F."/>
            <person name="Baker D."/>
            <person name="Gharbi K."/>
            <person name="Hall N."/>
            <person name="Watson M."/>
            <person name="Adriaenssens E.M."/>
            <person name="Foster-Nyarko E."/>
            <person name="Jarju S."/>
            <person name="Secka A."/>
            <person name="Antonio M."/>
            <person name="Oren A."/>
            <person name="Chaudhuri R."/>
            <person name="La Ragione R.M."/>
            <person name="Hildebrand F."/>
            <person name="Pallen M.J."/>
        </authorList>
    </citation>
    <scope>NUCLEOTIDE SEQUENCE [LARGE SCALE GENOMIC DNA]</scope>
    <source>
        <strain evidence="10 11">Sa3CUN1</strain>
    </source>
</reference>
<dbReference type="EC" id="2.1.3.2" evidence="7"/>
<evidence type="ECO:0000259" key="8">
    <source>
        <dbReference type="Pfam" id="PF00185"/>
    </source>
</evidence>
<comment type="similarity">
    <text evidence="2 7">Belongs to the aspartate/ornithine carbamoyltransferase superfamily. ATCase family.</text>
</comment>
<comment type="function">
    <text evidence="5 7">Catalyzes the condensation of carbamoyl phosphate and aspartate to form carbamoyl aspartate and inorganic phosphate, the committed step in the de novo pyrimidine nucleotide biosynthesis pathway.</text>
</comment>
<gene>
    <name evidence="7 10" type="primary">pyrB</name>
    <name evidence="10" type="ORF">H9660_10135</name>
</gene>
<evidence type="ECO:0000259" key="9">
    <source>
        <dbReference type="Pfam" id="PF02729"/>
    </source>
</evidence>
<evidence type="ECO:0000256" key="4">
    <source>
        <dbReference type="ARBA" id="ARBA00022975"/>
    </source>
</evidence>
<dbReference type="InterPro" id="IPR006131">
    <property type="entry name" value="Asp_carbamoyltransf_Asp/Orn-bd"/>
</dbReference>
<feature type="domain" description="Aspartate/ornithine carbamoyltransferase Asp/Orn-binding" evidence="8">
    <location>
        <begin position="152"/>
        <end position="301"/>
    </location>
</feature>
<dbReference type="PRINTS" id="PR00100">
    <property type="entry name" value="AOTCASE"/>
</dbReference>
<keyword evidence="4 7" id="KW-0665">Pyrimidine biosynthesis</keyword>
<dbReference type="PANTHER" id="PTHR45753:SF6">
    <property type="entry name" value="ASPARTATE CARBAMOYLTRANSFERASE"/>
    <property type="match status" value="1"/>
</dbReference>
<dbReference type="InterPro" id="IPR002082">
    <property type="entry name" value="Asp_carbamoyltransf"/>
</dbReference>
<feature type="binding site" evidence="7">
    <location>
        <position position="54"/>
    </location>
    <ligand>
        <name>carbamoyl phosphate</name>
        <dbReference type="ChEBI" id="CHEBI:58228"/>
    </ligand>
</feature>
<dbReference type="Proteomes" id="UP000640335">
    <property type="component" value="Unassembled WGS sequence"/>
</dbReference>
<comment type="subunit">
    <text evidence="7">Heterododecamer (2C3:3R2) of six catalytic PyrB chains organized as two trimers (C3), and six regulatory PyrI chains organized as three dimers (R2).</text>
</comment>
<feature type="binding site" evidence="7">
    <location>
        <position position="104"/>
    </location>
    <ligand>
        <name>carbamoyl phosphate</name>
        <dbReference type="ChEBI" id="CHEBI:58228"/>
    </ligand>
</feature>
<dbReference type="RefSeq" id="WP_191750298.1">
    <property type="nucleotide sequence ID" value="NZ_JACSQZ010000035.1"/>
</dbReference>
<feature type="domain" description="Aspartate/ornithine carbamoyltransferase carbamoyl-P binding" evidence="9">
    <location>
        <begin position="5"/>
        <end position="144"/>
    </location>
</feature>
<evidence type="ECO:0000256" key="1">
    <source>
        <dbReference type="ARBA" id="ARBA00004852"/>
    </source>
</evidence>
<feature type="binding site" evidence="7">
    <location>
        <position position="268"/>
    </location>
    <ligand>
        <name>carbamoyl phosphate</name>
        <dbReference type="ChEBI" id="CHEBI:58228"/>
    </ligand>
</feature>
<dbReference type="PROSITE" id="PS00097">
    <property type="entry name" value="CARBAMOYLTRANSFERASE"/>
    <property type="match status" value="1"/>
</dbReference>
<feature type="binding site" evidence="7">
    <location>
        <position position="135"/>
    </location>
    <ligand>
        <name>carbamoyl phosphate</name>
        <dbReference type="ChEBI" id="CHEBI:58228"/>
    </ligand>
</feature>
<dbReference type="Pfam" id="PF00185">
    <property type="entry name" value="OTCace"/>
    <property type="match status" value="1"/>
</dbReference>
<dbReference type="InterPro" id="IPR036901">
    <property type="entry name" value="Asp/Orn_carbamoylTrfase_sf"/>
</dbReference>
<organism evidence="10 11">
    <name type="scientific">Clostridium gallinarum</name>
    <dbReference type="NCBI Taxonomy" id="2762246"/>
    <lineage>
        <taxon>Bacteria</taxon>
        <taxon>Bacillati</taxon>
        <taxon>Bacillota</taxon>
        <taxon>Clostridia</taxon>
        <taxon>Eubacteriales</taxon>
        <taxon>Clostridiaceae</taxon>
        <taxon>Clostridium</taxon>
    </lineage>
</organism>
<comment type="catalytic activity">
    <reaction evidence="6 7">
        <text>carbamoyl phosphate + L-aspartate = N-carbamoyl-L-aspartate + phosphate + H(+)</text>
        <dbReference type="Rhea" id="RHEA:20013"/>
        <dbReference type="ChEBI" id="CHEBI:15378"/>
        <dbReference type="ChEBI" id="CHEBI:29991"/>
        <dbReference type="ChEBI" id="CHEBI:32814"/>
        <dbReference type="ChEBI" id="CHEBI:43474"/>
        <dbReference type="ChEBI" id="CHEBI:58228"/>
        <dbReference type="EC" id="2.1.3.2"/>
    </reaction>
</comment>
<sequence>MMKNKHLIDPMDFTKKELEEIFNLAHQIIENPNEYSHVCDGKILATLFYEPSTRTRFSFEAAMMRLGGKILGFSEPNSTSTAKGETLADTITMVSIYSDIIAMRHPMEGSAKLASMYSNVPVINAGDGGHQHPTQTLTDLLTIESLKNGLENHTIGICGDLKNGRTVHSLIKAMSRYEGTKFILISPKELSIPSYIREEVLLKNNIEFKEVERLEDVINELDILYMTRIQKERFFNEEEYLRLKDSYILDVEKMNLAKEDMIVLHPLPRVNEIAIEVDKDKRACYFKQAEFGMYVRMALISKLLGVL</sequence>
<dbReference type="HAMAP" id="MF_00001">
    <property type="entry name" value="Asp_carb_tr"/>
    <property type="match status" value="1"/>
</dbReference>
<dbReference type="NCBIfam" id="TIGR00670">
    <property type="entry name" value="asp_carb_tr"/>
    <property type="match status" value="1"/>
</dbReference>
<name>A0ABR8Q532_9CLOT</name>
<feature type="binding site" evidence="7">
    <location>
        <position position="267"/>
    </location>
    <ligand>
        <name>carbamoyl phosphate</name>
        <dbReference type="ChEBI" id="CHEBI:58228"/>
    </ligand>
</feature>
<dbReference type="PANTHER" id="PTHR45753">
    <property type="entry name" value="ORNITHINE CARBAMOYLTRANSFERASE, MITOCHONDRIAL"/>
    <property type="match status" value="1"/>
</dbReference>
<dbReference type="NCBIfam" id="NF002032">
    <property type="entry name" value="PRK00856.1"/>
    <property type="match status" value="1"/>
</dbReference>
<feature type="binding site" evidence="7">
    <location>
        <position position="165"/>
    </location>
    <ligand>
        <name>L-aspartate</name>
        <dbReference type="ChEBI" id="CHEBI:29991"/>
    </ligand>
</feature>
<evidence type="ECO:0000256" key="5">
    <source>
        <dbReference type="ARBA" id="ARBA00043884"/>
    </source>
</evidence>
<dbReference type="Gene3D" id="3.40.50.1370">
    <property type="entry name" value="Aspartate/ornithine carbamoyltransferase"/>
    <property type="match status" value="2"/>
</dbReference>
<dbReference type="InterPro" id="IPR006130">
    <property type="entry name" value="Asp/Orn_carbamoylTrfase"/>
</dbReference>
<comment type="pathway">
    <text evidence="1 7">Pyrimidine metabolism; UMP biosynthesis via de novo pathway; (S)-dihydroorotate from bicarbonate: step 2/3.</text>
</comment>
<dbReference type="InterPro" id="IPR006132">
    <property type="entry name" value="Asp/Orn_carbamoyltranf_P-bd"/>
</dbReference>
<feature type="binding site" evidence="7">
    <location>
        <position position="228"/>
    </location>
    <ligand>
        <name>L-aspartate</name>
        <dbReference type="ChEBI" id="CHEBI:29991"/>
    </ligand>
</feature>
<dbReference type="PRINTS" id="PR00101">
    <property type="entry name" value="ATCASE"/>
</dbReference>
<evidence type="ECO:0000313" key="10">
    <source>
        <dbReference type="EMBL" id="MBD7915505.1"/>
    </source>
</evidence>
<feature type="binding site" evidence="7">
    <location>
        <position position="55"/>
    </location>
    <ligand>
        <name>carbamoyl phosphate</name>
        <dbReference type="ChEBI" id="CHEBI:58228"/>
    </ligand>
</feature>
<dbReference type="SUPFAM" id="SSF53671">
    <property type="entry name" value="Aspartate/ornithine carbamoyltransferase"/>
    <property type="match status" value="1"/>
</dbReference>
<accession>A0ABR8Q532</accession>
<evidence type="ECO:0000313" key="11">
    <source>
        <dbReference type="Proteomes" id="UP000640335"/>
    </source>
</evidence>
<comment type="caution">
    <text evidence="10">The sequence shown here is derived from an EMBL/GenBank/DDBJ whole genome shotgun (WGS) entry which is preliminary data.</text>
</comment>
<dbReference type="GO" id="GO:0004070">
    <property type="term" value="F:aspartate carbamoyltransferase activity"/>
    <property type="evidence" value="ECO:0007669"/>
    <property type="project" value="UniProtKB-EC"/>
</dbReference>
<evidence type="ECO:0000256" key="3">
    <source>
        <dbReference type="ARBA" id="ARBA00022679"/>
    </source>
</evidence>